<gene>
    <name evidence="2" type="ORF">A6769_06695</name>
</gene>
<protein>
    <recommendedName>
        <fullName evidence="1">Methyltransferase FkbM domain-containing protein</fullName>
    </recommendedName>
</protein>
<accession>A0A367RSI7</accession>
<evidence type="ECO:0000313" key="2">
    <source>
        <dbReference type="EMBL" id="RCJ39546.1"/>
    </source>
</evidence>
<dbReference type="InterPro" id="IPR029063">
    <property type="entry name" value="SAM-dependent_MTases_sf"/>
</dbReference>
<dbReference type="NCBIfam" id="TIGR01444">
    <property type="entry name" value="fkbM_fam"/>
    <property type="match status" value="2"/>
</dbReference>
<dbReference type="InterPro" id="IPR052514">
    <property type="entry name" value="SAM-dependent_MTase"/>
</dbReference>
<sequence>MSFNQKVNLPKVRLPNSSEILCLQKNEEIFLMYEQVQEYFRYGIELNEGDTVFDVGANIGMFSLWVYKLCNKNINIYAFEPIPQTYQVLEQNVKSLDPEKIKTIACGISQTSKVETFAYYPNTTSISTAYPDGSKKEIDKFKKAAFQKIDAIRDRNDLSSPLYWYTKIPRFLLSLILDYKFKKAFIVEQVTCHLKTLSEVIQEYKIHKIDLLKIDVEKSELDVLLGIKEQDWSKIKQIVLEVHDLENRVEKISRLLRDKGFNKVIVEQEKYLKGTDICNMYALREFGTPS</sequence>
<dbReference type="Gene3D" id="3.40.50.150">
    <property type="entry name" value="Vaccinia Virus protein VP39"/>
    <property type="match status" value="1"/>
</dbReference>
<dbReference type="SUPFAM" id="SSF53335">
    <property type="entry name" value="S-adenosyl-L-methionine-dependent methyltransferases"/>
    <property type="match status" value="1"/>
</dbReference>
<evidence type="ECO:0000313" key="3">
    <source>
        <dbReference type="Proteomes" id="UP000252085"/>
    </source>
</evidence>
<comment type="caution">
    <text evidence="2">The sequence shown here is derived from an EMBL/GenBank/DDBJ whole genome shotgun (WGS) entry which is preliminary data.</text>
</comment>
<feature type="domain" description="Methyltransferase FkbM" evidence="1">
    <location>
        <begin position="54"/>
        <end position="261"/>
    </location>
</feature>
<dbReference type="PANTHER" id="PTHR34203:SF13">
    <property type="entry name" value="EXPRESSED PROTEIN"/>
    <property type="match status" value="1"/>
</dbReference>
<reference evidence="2 3" key="1">
    <citation type="submission" date="2016-04" db="EMBL/GenBank/DDBJ databases">
        <authorList>
            <person name="Evans L.H."/>
            <person name="Alamgir A."/>
            <person name="Owens N."/>
            <person name="Weber N.D."/>
            <person name="Virtaneva K."/>
            <person name="Barbian K."/>
            <person name="Babar A."/>
            <person name="Rosenke K."/>
        </authorList>
    </citation>
    <scope>NUCLEOTIDE SEQUENCE [LARGE SCALE GENOMIC DNA]</scope>
    <source>
        <strain evidence="2">NIES-2108</strain>
    </source>
</reference>
<dbReference type="Proteomes" id="UP000252085">
    <property type="component" value="Unassembled WGS sequence"/>
</dbReference>
<evidence type="ECO:0000259" key="1">
    <source>
        <dbReference type="Pfam" id="PF05050"/>
    </source>
</evidence>
<name>A0A367RSI7_NOSPU</name>
<dbReference type="Pfam" id="PF05050">
    <property type="entry name" value="Methyltransf_21"/>
    <property type="match status" value="1"/>
</dbReference>
<proteinExistence type="predicted"/>
<dbReference type="PANTHER" id="PTHR34203">
    <property type="entry name" value="METHYLTRANSFERASE, FKBM FAMILY PROTEIN"/>
    <property type="match status" value="1"/>
</dbReference>
<dbReference type="InterPro" id="IPR006342">
    <property type="entry name" value="FkbM_mtfrase"/>
</dbReference>
<dbReference type="EMBL" id="LXQE01000096">
    <property type="protein sequence ID" value="RCJ39546.1"/>
    <property type="molecule type" value="Genomic_DNA"/>
</dbReference>
<organism evidence="2 3">
    <name type="scientific">Nostoc punctiforme NIES-2108</name>
    <dbReference type="NCBI Taxonomy" id="1356359"/>
    <lineage>
        <taxon>Bacteria</taxon>
        <taxon>Bacillati</taxon>
        <taxon>Cyanobacteriota</taxon>
        <taxon>Cyanophyceae</taxon>
        <taxon>Nostocales</taxon>
        <taxon>Nostocaceae</taxon>
        <taxon>Nostoc</taxon>
    </lineage>
</organism>
<dbReference type="AlphaFoldDB" id="A0A367RSI7"/>